<dbReference type="InterPro" id="IPR001322">
    <property type="entry name" value="Lamin_tail_dom"/>
</dbReference>
<dbReference type="Pfam" id="PF00932">
    <property type="entry name" value="LTD"/>
    <property type="match status" value="1"/>
</dbReference>
<evidence type="ECO:0000259" key="3">
    <source>
        <dbReference type="PROSITE" id="PS51841"/>
    </source>
</evidence>
<accession>A0A7X8XU26</accession>
<dbReference type="AlphaFoldDB" id="A0A7X8XU26"/>
<dbReference type="InterPro" id="IPR050836">
    <property type="entry name" value="SDS22/Internalin_LRR"/>
</dbReference>
<dbReference type="PROSITE" id="PS51257">
    <property type="entry name" value="PROKAR_LIPOPROTEIN"/>
    <property type="match status" value="1"/>
</dbReference>
<dbReference type="PANTHER" id="PTHR46652:SF3">
    <property type="entry name" value="LEUCINE-RICH REPEAT-CONTAINING PROTEIN 9"/>
    <property type="match status" value="1"/>
</dbReference>
<dbReference type="EMBL" id="JABAIL010000001">
    <property type="protein sequence ID" value="NLR89972.1"/>
    <property type="molecule type" value="Genomic_DNA"/>
</dbReference>
<evidence type="ECO:0000313" key="4">
    <source>
        <dbReference type="EMBL" id="NLR89972.1"/>
    </source>
</evidence>
<sequence length="676" mass="73301">MKSFNKYATITLAILFLVGCTSQVGEDSGSGGGQKIFLYDNPILGHDLYVLNYGHREVDGLDTNYYIIPNEVARVKDLDVAKNSSAANGDILSPEKLTEFEELIYFTGLETFRATSNELTTLDFSKCVKLKGIYINNNWLEVLNVDSLPLLEEIEFSSSSRAPGLITSMNLTNNINLIVFELEDHGLTALDVSKNVNLDEINVSGNTGDPITIDSLIYDQLSVAEGVVREEPTVELPDDGVVIQDVNFGRVLDSLGYANGPLSTGKYYLIPDDVAGVTTLDISNKGISKISEISYFTSLESLDASANSIDTIDVSTNNSLTILTADHSGSGLGELVSLSLPASIDSVDIYRFAGATVDITSCPNLVRFDAEQSTITSIDLSGNPELKIFRVRQYNSGQWDAGLGLTTIDFSNNPKLEDVYLFRNQLGASNDITWWDESEGSVLTSLDLGSNPNGTEATFEIPDFIFSTLTDRSGNVQSDAPPVDNSNLFISEYACSSSKESGTDFRNTYIEIYNPSTTETAYLSNYTLEYSSNGGDWGGEHTFSTQTLGPGEVLVIGRPEVNPSRITVDESWSSLTANGDDGIRLLKNNTVTDVIGTNYSSSPPVGTDPGDGWEVAGVTEATRNLVLWRKTTVTTPNTDWDDSRGTNTTDSEWIVSNVKEDYVNAGSPTDGNVPSQ</sequence>
<evidence type="ECO:0000256" key="2">
    <source>
        <dbReference type="ARBA" id="ARBA00022737"/>
    </source>
</evidence>
<dbReference type="PROSITE" id="PS51841">
    <property type="entry name" value="LTD"/>
    <property type="match status" value="1"/>
</dbReference>
<organism evidence="4 5">
    <name type="scientific">Flammeovirga agarivorans</name>
    <dbReference type="NCBI Taxonomy" id="2726742"/>
    <lineage>
        <taxon>Bacteria</taxon>
        <taxon>Pseudomonadati</taxon>
        <taxon>Bacteroidota</taxon>
        <taxon>Cytophagia</taxon>
        <taxon>Cytophagales</taxon>
        <taxon>Flammeovirgaceae</taxon>
        <taxon>Flammeovirga</taxon>
    </lineage>
</organism>
<dbReference type="RefSeq" id="WP_168880655.1">
    <property type="nucleotide sequence ID" value="NZ_JABAIL010000001.1"/>
</dbReference>
<dbReference type="Gene3D" id="3.80.10.10">
    <property type="entry name" value="Ribonuclease Inhibitor"/>
    <property type="match status" value="2"/>
</dbReference>
<keyword evidence="5" id="KW-1185">Reference proteome</keyword>
<keyword evidence="1" id="KW-0433">Leucine-rich repeat</keyword>
<proteinExistence type="predicted"/>
<evidence type="ECO:0000313" key="5">
    <source>
        <dbReference type="Proteomes" id="UP000585050"/>
    </source>
</evidence>
<gene>
    <name evidence="4" type="ORF">HGP29_02085</name>
</gene>
<dbReference type="InterPro" id="IPR032675">
    <property type="entry name" value="LRR_dom_sf"/>
</dbReference>
<keyword evidence="2" id="KW-0677">Repeat</keyword>
<protein>
    <submittedName>
        <fullName evidence="4">Lamin tail domain-containing protein</fullName>
    </submittedName>
</protein>
<feature type="domain" description="LTD" evidence="3">
    <location>
        <begin position="472"/>
        <end position="635"/>
    </location>
</feature>
<evidence type="ECO:0000256" key="1">
    <source>
        <dbReference type="ARBA" id="ARBA00022614"/>
    </source>
</evidence>
<dbReference type="SUPFAM" id="SSF74853">
    <property type="entry name" value="Lamin A/C globular tail domain"/>
    <property type="match status" value="1"/>
</dbReference>
<comment type="caution">
    <text evidence="4">The sequence shown here is derived from an EMBL/GenBank/DDBJ whole genome shotgun (WGS) entry which is preliminary data.</text>
</comment>
<dbReference type="Proteomes" id="UP000585050">
    <property type="component" value="Unassembled WGS sequence"/>
</dbReference>
<dbReference type="InterPro" id="IPR036415">
    <property type="entry name" value="Lamin_tail_dom_sf"/>
</dbReference>
<name>A0A7X8XU26_9BACT</name>
<reference evidence="4 5" key="1">
    <citation type="submission" date="2020-04" db="EMBL/GenBank/DDBJ databases">
        <title>Flammeovirga sp. SR4, a novel species isolated from seawater.</title>
        <authorList>
            <person name="Wang X."/>
        </authorList>
    </citation>
    <scope>NUCLEOTIDE SEQUENCE [LARGE SCALE GENOMIC DNA]</scope>
    <source>
        <strain evidence="4 5">SR4</strain>
    </source>
</reference>
<dbReference type="SUPFAM" id="SSF52058">
    <property type="entry name" value="L domain-like"/>
    <property type="match status" value="2"/>
</dbReference>
<dbReference type="PANTHER" id="PTHR46652">
    <property type="entry name" value="LEUCINE-RICH REPEAT AND IQ DOMAIN-CONTAINING PROTEIN 1-RELATED"/>
    <property type="match status" value="1"/>
</dbReference>